<proteinExistence type="predicted"/>
<feature type="compositionally biased region" description="Low complexity" evidence="1">
    <location>
        <begin position="36"/>
        <end position="80"/>
    </location>
</feature>
<sequence>MTTASQSLGTKTAFSVQNTSNGSKVAASGVPPDIPLPTTTLPDTTTPAPADSTTPAPLPANPTTLPPATNSTTTALTASTTPPPAPANSTTQPAPPPAPVSVCLAGQQIPFSNRGPGNECVARALGDECDYQCNEGYIGVGRHVCQTIVIQNKVWKDKSFFGGNCWRLCASTSGPCSEGQVPLRVNTTDDLGPCMQTKCMTADDAFKNLARGNYEVWRRSRNDYNGCYTDHINLDTGKAALGSSDTTGMGLIMECVAHSMGWISEEEFLQRVNLTLSSYANVTPPARAGSSWNFTRGPKGWVPRFYDQDTGALLAEAGTKVEDVWSVMSTGLFYVGVMFVQTYVLNGTNVKQSTDSGLLVRLTESLMDMVDWHSILCLQAYASQNVVEGYNGTGIPMLMNSNGLCKQIMWPEADGYYPYNEEITLAWLADRKVCGQRGQENCSMPAIHTMWNRVVGRALHPNIEMFGHPLLSKWASYVIQIPYYTTHPVNSFPAFQKLFKQGWLADWANYNSSVFYGGSDRYGMGAGPDLEWCSGETYHADMYTDNPAKGDCRTWSPEAVAGWLPASPEVIKGHLLQMMANGESVIPVPGTDYHILWRKAMVDPGKNWSSYVTLVDLCPELFGLSTLWLGTEYYRSNTNHFTIARGYAPEVPI</sequence>
<reference evidence="2" key="1">
    <citation type="submission" date="2021-02" db="EMBL/GenBank/DDBJ databases">
        <authorList>
            <person name="Dougan E. K."/>
            <person name="Rhodes N."/>
            <person name="Thang M."/>
            <person name="Chan C."/>
        </authorList>
    </citation>
    <scope>NUCLEOTIDE SEQUENCE</scope>
</reference>
<evidence type="ECO:0000256" key="1">
    <source>
        <dbReference type="SAM" id="MobiDB-lite"/>
    </source>
</evidence>
<organism evidence="2 3">
    <name type="scientific">Symbiodinium pilosum</name>
    <name type="common">Dinoflagellate</name>
    <dbReference type="NCBI Taxonomy" id="2952"/>
    <lineage>
        <taxon>Eukaryota</taxon>
        <taxon>Sar</taxon>
        <taxon>Alveolata</taxon>
        <taxon>Dinophyceae</taxon>
        <taxon>Suessiales</taxon>
        <taxon>Symbiodiniaceae</taxon>
        <taxon>Symbiodinium</taxon>
    </lineage>
</organism>
<comment type="caution">
    <text evidence="2">The sequence shown here is derived from an EMBL/GenBank/DDBJ whole genome shotgun (WGS) entry which is preliminary data.</text>
</comment>
<keyword evidence="3" id="KW-1185">Reference proteome</keyword>
<feature type="region of interest" description="Disordered" evidence="1">
    <location>
        <begin position="19"/>
        <end position="99"/>
    </location>
</feature>
<evidence type="ECO:0000313" key="3">
    <source>
        <dbReference type="Proteomes" id="UP000649617"/>
    </source>
</evidence>
<dbReference type="OrthoDB" id="1688044at2759"/>
<dbReference type="Gene3D" id="1.50.10.140">
    <property type="match status" value="1"/>
</dbReference>
<dbReference type="AlphaFoldDB" id="A0A812UJE7"/>
<dbReference type="EMBL" id="CAJNIZ010037413">
    <property type="protein sequence ID" value="CAE7571061.1"/>
    <property type="molecule type" value="Genomic_DNA"/>
</dbReference>
<gene>
    <name evidence="2" type="primary">PETH</name>
    <name evidence="2" type="ORF">SPIL2461_LOCUS15373</name>
</gene>
<accession>A0A812UJE7</accession>
<evidence type="ECO:0000313" key="2">
    <source>
        <dbReference type="EMBL" id="CAE7571061.1"/>
    </source>
</evidence>
<dbReference type="Proteomes" id="UP000649617">
    <property type="component" value="Unassembled WGS sequence"/>
</dbReference>
<name>A0A812UJE7_SYMPI</name>
<protein>
    <submittedName>
        <fullName evidence="2">PETH protein</fullName>
    </submittedName>
</protein>